<comment type="subcellular location">
    <subcellularLocation>
        <location evidence="1">Golgi apparatus membrane</location>
        <topology evidence="1">Peripheral membrane protein</topology>
    </subcellularLocation>
</comment>
<gene>
    <name evidence="11" type="ORF">DASC09_061550</name>
</gene>
<dbReference type="GeneID" id="90076804"/>
<dbReference type="GO" id="GO:0017119">
    <property type="term" value="C:Golgi transport complex"/>
    <property type="evidence" value="ECO:0007669"/>
    <property type="project" value="TreeGrafter"/>
</dbReference>
<evidence type="ECO:0000256" key="6">
    <source>
        <dbReference type="ARBA" id="ARBA00023034"/>
    </source>
</evidence>
<reference evidence="11 12" key="1">
    <citation type="journal article" date="2023" name="Elife">
        <title>Identification of key yeast species and microbe-microbe interactions impacting larval growth of Drosophila in the wild.</title>
        <authorList>
            <person name="Mure A."/>
            <person name="Sugiura Y."/>
            <person name="Maeda R."/>
            <person name="Honda K."/>
            <person name="Sakurai N."/>
            <person name="Takahashi Y."/>
            <person name="Watada M."/>
            <person name="Katoh T."/>
            <person name="Gotoh A."/>
            <person name="Gotoh Y."/>
            <person name="Taniguchi I."/>
            <person name="Nakamura K."/>
            <person name="Hayashi T."/>
            <person name="Katayama T."/>
            <person name="Uemura T."/>
            <person name="Hattori Y."/>
        </authorList>
    </citation>
    <scope>NUCLEOTIDE SEQUENCE [LARGE SCALE GENOMIC DNA]</scope>
    <source>
        <strain evidence="11 12">SC-9</strain>
    </source>
</reference>
<keyword evidence="12" id="KW-1185">Reference proteome</keyword>
<keyword evidence="4" id="KW-0813">Transport</keyword>
<feature type="region of interest" description="Disordered" evidence="9">
    <location>
        <begin position="293"/>
        <end position="319"/>
    </location>
</feature>
<evidence type="ECO:0000256" key="5">
    <source>
        <dbReference type="ARBA" id="ARBA00022927"/>
    </source>
</evidence>
<proteinExistence type="inferred from homology"/>
<keyword evidence="5" id="KW-0653">Protein transport</keyword>
<feature type="domain" description="Conserved oligomeric Golgi complex subunit 2 N-terminal" evidence="10">
    <location>
        <begin position="49"/>
        <end position="105"/>
    </location>
</feature>
<dbReference type="InterPro" id="IPR009316">
    <property type="entry name" value="COG2"/>
</dbReference>
<organism evidence="11 12">
    <name type="scientific">Saccharomycopsis crataegensis</name>
    <dbReference type="NCBI Taxonomy" id="43959"/>
    <lineage>
        <taxon>Eukaryota</taxon>
        <taxon>Fungi</taxon>
        <taxon>Dikarya</taxon>
        <taxon>Ascomycota</taxon>
        <taxon>Saccharomycotina</taxon>
        <taxon>Saccharomycetes</taxon>
        <taxon>Saccharomycopsidaceae</taxon>
        <taxon>Saccharomycopsis</taxon>
    </lineage>
</organism>
<accession>A0AAV5QVS9</accession>
<evidence type="ECO:0000256" key="2">
    <source>
        <dbReference type="ARBA" id="ARBA00007603"/>
    </source>
</evidence>
<evidence type="ECO:0000256" key="3">
    <source>
        <dbReference type="ARBA" id="ARBA00020977"/>
    </source>
</evidence>
<dbReference type="InterPro" id="IPR024602">
    <property type="entry name" value="COG_su2_N"/>
</dbReference>
<dbReference type="Proteomes" id="UP001360560">
    <property type="component" value="Unassembled WGS sequence"/>
</dbReference>
<comment type="similarity">
    <text evidence="2">Belongs to the COG2 family.</text>
</comment>
<protein>
    <recommendedName>
        <fullName evidence="3">Conserved oligomeric Golgi complex subunit 2</fullName>
    </recommendedName>
    <alternativeName>
        <fullName evidence="8">Component of oligomeric Golgi complex 2</fullName>
    </alternativeName>
</protein>
<evidence type="ECO:0000313" key="11">
    <source>
        <dbReference type="EMBL" id="GMM38816.1"/>
    </source>
</evidence>
<dbReference type="GO" id="GO:0006891">
    <property type="term" value="P:intra-Golgi vesicle-mediated transport"/>
    <property type="evidence" value="ECO:0007669"/>
    <property type="project" value="TreeGrafter"/>
</dbReference>
<evidence type="ECO:0000256" key="8">
    <source>
        <dbReference type="ARBA" id="ARBA00031344"/>
    </source>
</evidence>
<evidence type="ECO:0000256" key="9">
    <source>
        <dbReference type="SAM" id="MobiDB-lite"/>
    </source>
</evidence>
<dbReference type="AlphaFoldDB" id="A0AAV5QVS9"/>
<evidence type="ECO:0000256" key="1">
    <source>
        <dbReference type="ARBA" id="ARBA00004395"/>
    </source>
</evidence>
<evidence type="ECO:0000256" key="7">
    <source>
        <dbReference type="ARBA" id="ARBA00023136"/>
    </source>
</evidence>
<evidence type="ECO:0000259" key="10">
    <source>
        <dbReference type="Pfam" id="PF06148"/>
    </source>
</evidence>
<sequence>MTSAQNSVFDILDGTDEFPLLNKVSKDSFAVGLDSLLDNLDSNNNDDSLIDSFNPDQFLYKNFRFISLADLNSELTRLHESLDRELFDLVNDDYHDFVKLATSLNNNTFVSLVSNIRLSVANYHVNINSQQSAFTKDFETVDRAICFKKKLDLTRSMLEKILLLHRSLDIFEKLVVEHSTINGNDVDLAYSSSNENIISNSSTDSKDPFEVILESQATFGEGKDLDLKVIKEMASLYLSTHILEQYLTEKVSGASKATNDKEFLEIPDIEESFKTKDVLENIQKLNKLTLKNLLQPSTSNPNGDEMNEEDDDVYHNSDDDPTSVLKTSPFLSAQFRRANKVHLEFRAIVDEYLKKLVSGKKKSLDSAVSSAIDLITSPTDDLVEVFGNKKSQDADLKKTFLELKSSLEGDGSGNELLELMGIYLIIGCEEEFIKILKK</sequence>
<dbReference type="GO" id="GO:0007030">
    <property type="term" value="P:Golgi organization"/>
    <property type="evidence" value="ECO:0007669"/>
    <property type="project" value="InterPro"/>
</dbReference>
<name>A0AAV5QVS9_9ASCO</name>
<keyword evidence="7" id="KW-0472">Membrane</keyword>
<evidence type="ECO:0000256" key="4">
    <source>
        <dbReference type="ARBA" id="ARBA00022448"/>
    </source>
</evidence>
<dbReference type="PANTHER" id="PTHR12961:SF0">
    <property type="entry name" value="CONSERVED OLIGOMERIC GOLGI COMPLEX SUBUNIT 2"/>
    <property type="match status" value="1"/>
</dbReference>
<dbReference type="PANTHER" id="PTHR12961">
    <property type="entry name" value="CONSERVED OLIGOMERIC GOLGI COMPLEX COMPONENT 2"/>
    <property type="match status" value="1"/>
</dbReference>
<evidence type="ECO:0000313" key="12">
    <source>
        <dbReference type="Proteomes" id="UP001360560"/>
    </source>
</evidence>
<dbReference type="RefSeq" id="XP_064855811.1">
    <property type="nucleotide sequence ID" value="XM_064999739.1"/>
</dbReference>
<dbReference type="GO" id="GO:0015031">
    <property type="term" value="P:protein transport"/>
    <property type="evidence" value="ECO:0007669"/>
    <property type="project" value="UniProtKB-KW"/>
</dbReference>
<dbReference type="Pfam" id="PF06148">
    <property type="entry name" value="COG2_N"/>
    <property type="match status" value="1"/>
</dbReference>
<keyword evidence="6" id="KW-0333">Golgi apparatus</keyword>
<dbReference type="GO" id="GO:0000139">
    <property type="term" value="C:Golgi membrane"/>
    <property type="evidence" value="ECO:0007669"/>
    <property type="project" value="UniProtKB-SubCell"/>
</dbReference>
<dbReference type="EMBL" id="BTFZ01000020">
    <property type="protein sequence ID" value="GMM38816.1"/>
    <property type="molecule type" value="Genomic_DNA"/>
</dbReference>
<comment type="caution">
    <text evidence="11">The sequence shown here is derived from an EMBL/GenBank/DDBJ whole genome shotgun (WGS) entry which is preliminary data.</text>
</comment>